<feature type="transmembrane region" description="Helical" evidence="1">
    <location>
        <begin position="120"/>
        <end position="138"/>
    </location>
</feature>
<keyword evidence="3" id="KW-1185">Reference proteome</keyword>
<protein>
    <submittedName>
        <fullName evidence="2">Uncharacterized protein</fullName>
    </submittedName>
</protein>
<dbReference type="Proteomes" id="UP000251889">
    <property type="component" value="Unassembled WGS sequence"/>
</dbReference>
<accession>A0A364Y8Y0</accession>
<evidence type="ECO:0000313" key="3">
    <source>
        <dbReference type="Proteomes" id="UP000251889"/>
    </source>
</evidence>
<organism evidence="2 3">
    <name type="scientific">Pseudochryseolinea flava</name>
    <dbReference type="NCBI Taxonomy" id="2059302"/>
    <lineage>
        <taxon>Bacteria</taxon>
        <taxon>Pseudomonadati</taxon>
        <taxon>Bacteroidota</taxon>
        <taxon>Cytophagia</taxon>
        <taxon>Cytophagales</taxon>
        <taxon>Fulvivirgaceae</taxon>
        <taxon>Pseudochryseolinea</taxon>
    </lineage>
</organism>
<keyword evidence="1" id="KW-1133">Transmembrane helix</keyword>
<feature type="transmembrane region" description="Helical" evidence="1">
    <location>
        <begin position="36"/>
        <end position="57"/>
    </location>
</feature>
<dbReference type="EMBL" id="QMFY01000002">
    <property type="protein sequence ID" value="RAW02310.1"/>
    <property type="molecule type" value="Genomic_DNA"/>
</dbReference>
<feature type="transmembrane region" description="Helical" evidence="1">
    <location>
        <begin position="150"/>
        <end position="172"/>
    </location>
</feature>
<keyword evidence="1" id="KW-0812">Transmembrane</keyword>
<name>A0A364Y8Y0_9BACT</name>
<sequence length="198" mass="22593">MLWAEENKALEARLKLNESLLRKMSFDKAVDTLTPLLTFSIFGRYLALVYCGISIVFAIKVWPAFLYCIPTLVGGAAMLWSFFSHRSLKMLDYSALSILDLQKEICQFRIHTSKMERYDMGIVILWLITTTPSFLLTAKKIAIYENRPMLLSLCMAGAAIAAFVFLFTRLIYGAYNTKLLNAEADLKRISDFEQKDSD</sequence>
<comment type="caution">
    <text evidence="2">The sequence shown here is derived from an EMBL/GenBank/DDBJ whole genome shotgun (WGS) entry which is preliminary data.</text>
</comment>
<reference evidence="2 3" key="1">
    <citation type="submission" date="2018-06" db="EMBL/GenBank/DDBJ databases">
        <title>Chryseolinea flavus sp. nov., a member of the phylum Bacteroidetes isolated from soil.</title>
        <authorList>
            <person name="Li Y."/>
            <person name="Wang J."/>
        </authorList>
    </citation>
    <scope>NUCLEOTIDE SEQUENCE [LARGE SCALE GENOMIC DNA]</scope>
    <source>
        <strain evidence="2 3">SDU1-6</strain>
    </source>
</reference>
<evidence type="ECO:0000256" key="1">
    <source>
        <dbReference type="SAM" id="Phobius"/>
    </source>
</evidence>
<evidence type="ECO:0000313" key="2">
    <source>
        <dbReference type="EMBL" id="RAW02310.1"/>
    </source>
</evidence>
<dbReference type="AlphaFoldDB" id="A0A364Y8Y0"/>
<proteinExistence type="predicted"/>
<keyword evidence="1" id="KW-0472">Membrane</keyword>
<gene>
    <name evidence="2" type="ORF">DQQ10_07185</name>
</gene>
<feature type="transmembrane region" description="Helical" evidence="1">
    <location>
        <begin position="64"/>
        <end position="83"/>
    </location>
</feature>